<evidence type="ECO:0000313" key="1">
    <source>
        <dbReference type="EMBL" id="OGI50759.1"/>
    </source>
</evidence>
<sequence length="95" mass="11522">MQARLIYRNKKRLVSGAIVEEVVWKLPHPEPGRPHGYKYRLAYVREGKRIVGYDNERGKGDHRHRRDREERYRFISLDRLLADFRADVMREEDKT</sequence>
<dbReference type="InterPro" id="IPR045397">
    <property type="entry name" value="TumE-like"/>
</dbReference>
<dbReference type="EMBL" id="MFTC01000061">
    <property type="protein sequence ID" value="OGI50759.1"/>
    <property type="molecule type" value="Genomic_DNA"/>
</dbReference>
<accession>A0A1F6U0A1</accession>
<name>A0A1F6U0A1_9PROT</name>
<protein>
    <submittedName>
        <fullName evidence="1">Uncharacterized protein</fullName>
    </submittedName>
</protein>
<proteinExistence type="predicted"/>
<dbReference type="Pfam" id="PF20126">
    <property type="entry name" value="TumE"/>
    <property type="match status" value="1"/>
</dbReference>
<comment type="caution">
    <text evidence="1">The sequence shown here is derived from an EMBL/GenBank/DDBJ whole genome shotgun (WGS) entry which is preliminary data.</text>
</comment>
<reference evidence="1 2" key="1">
    <citation type="journal article" date="2016" name="Nat. Commun.">
        <title>Thousands of microbial genomes shed light on interconnected biogeochemical processes in an aquifer system.</title>
        <authorList>
            <person name="Anantharaman K."/>
            <person name="Brown C.T."/>
            <person name="Hug L.A."/>
            <person name="Sharon I."/>
            <person name="Castelle C.J."/>
            <person name="Probst A.J."/>
            <person name="Thomas B.C."/>
            <person name="Singh A."/>
            <person name="Wilkins M.J."/>
            <person name="Karaoz U."/>
            <person name="Brodie E.L."/>
            <person name="Williams K.H."/>
            <person name="Hubbard S.S."/>
            <person name="Banfield J.F."/>
        </authorList>
    </citation>
    <scope>NUCLEOTIDE SEQUENCE [LARGE SCALE GENOMIC DNA]</scope>
</reference>
<organism evidence="1 2">
    <name type="scientific">Candidatus Muproteobacteria bacterium RIFCSPLOWO2_01_FULL_60_18</name>
    <dbReference type="NCBI Taxonomy" id="1817768"/>
    <lineage>
        <taxon>Bacteria</taxon>
        <taxon>Pseudomonadati</taxon>
        <taxon>Pseudomonadota</taxon>
        <taxon>Candidatus Muproteobacteria</taxon>
    </lineage>
</organism>
<evidence type="ECO:0000313" key="2">
    <source>
        <dbReference type="Proteomes" id="UP000179037"/>
    </source>
</evidence>
<gene>
    <name evidence="1" type="ORF">A3A87_01120</name>
</gene>
<dbReference type="AlphaFoldDB" id="A0A1F6U0A1"/>
<dbReference type="STRING" id="1817768.A3A87_01120"/>
<dbReference type="Proteomes" id="UP000179037">
    <property type="component" value="Unassembled WGS sequence"/>
</dbReference>